<dbReference type="WBParaSite" id="EVEC_0000335901-mRNA-1">
    <property type="protein sequence ID" value="EVEC_0000335901-mRNA-1"/>
    <property type="gene ID" value="EVEC_0000335901"/>
</dbReference>
<dbReference type="PANTHER" id="PTHR47331">
    <property type="entry name" value="PHD-TYPE DOMAIN-CONTAINING PROTEIN"/>
    <property type="match status" value="1"/>
</dbReference>
<feature type="coiled-coil region" evidence="1">
    <location>
        <begin position="16"/>
        <end position="43"/>
    </location>
</feature>
<dbReference type="InterPro" id="IPR005312">
    <property type="entry name" value="DUF1759"/>
</dbReference>
<accession>A0A0N4V0C2</accession>
<reference evidence="2 3" key="2">
    <citation type="submission" date="2018-10" db="EMBL/GenBank/DDBJ databases">
        <authorList>
            <consortium name="Pathogen Informatics"/>
        </authorList>
    </citation>
    <scope>NUCLEOTIDE SEQUENCE [LARGE SCALE GENOMIC DNA]</scope>
</reference>
<dbReference type="STRING" id="51028.A0A0N4V0C2"/>
<dbReference type="Proteomes" id="UP000274131">
    <property type="component" value="Unassembled WGS sequence"/>
</dbReference>
<protein>
    <submittedName>
        <fullName evidence="4">CCHC-type domain-containing protein</fullName>
    </submittedName>
</protein>
<sequence>MPDWATLQSSQQPETVAQLINEINELETQISTVLSQLIKANTNWQDIIAGLSGAEKDEEQTLYHALSQKPKNLTNNDAASEQLVRVRFFREQLHQRAHQLNDQSSARTQATSPAITSQAQLAVNETDKQQPTSIFRQFPYPRLQNPDLPPLKLPQFSGNLKDWPAYRSTFQELIHNTTMPDTKKLCYLCETLSGAPSILVPNLAKRLENYKAAIKLLKDTYEHEHVIRALLHRDLQAIPPIPHENDLPQLWCTLESVLCQLTALGDDINHANIVAAIKAKLPFETLRQVCRAKRQNLQWSVSHLRQLIKETVADRLQARAMTTSITINKDFCGTSNSVATTAKPPHQKTTKPSLKKVPTNYCAFCEGRHYSDQCPVYKSTDERHTRVTQKRLCLHCLRPGHFT</sequence>
<gene>
    <name evidence="2" type="ORF">EVEC_LOCUS3067</name>
</gene>
<keyword evidence="1" id="KW-0175">Coiled coil</keyword>
<name>A0A0N4V0C2_ENTVE</name>
<evidence type="ECO:0000256" key="1">
    <source>
        <dbReference type="SAM" id="Coils"/>
    </source>
</evidence>
<dbReference type="Pfam" id="PF03564">
    <property type="entry name" value="DUF1759"/>
    <property type="match status" value="1"/>
</dbReference>
<keyword evidence="3" id="KW-1185">Reference proteome</keyword>
<evidence type="ECO:0000313" key="4">
    <source>
        <dbReference type="WBParaSite" id="EVEC_0000335901-mRNA-1"/>
    </source>
</evidence>
<reference evidence="4" key="1">
    <citation type="submission" date="2017-02" db="UniProtKB">
        <authorList>
            <consortium name="WormBaseParasite"/>
        </authorList>
    </citation>
    <scope>IDENTIFICATION</scope>
</reference>
<evidence type="ECO:0000313" key="2">
    <source>
        <dbReference type="EMBL" id="VDD87924.1"/>
    </source>
</evidence>
<proteinExistence type="predicted"/>
<organism evidence="4">
    <name type="scientific">Enterobius vermicularis</name>
    <name type="common">Human pinworm</name>
    <dbReference type="NCBI Taxonomy" id="51028"/>
    <lineage>
        <taxon>Eukaryota</taxon>
        <taxon>Metazoa</taxon>
        <taxon>Ecdysozoa</taxon>
        <taxon>Nematoda</taxon>
        <taxon>Chromadorea</taxon>
        <taxon>Rhabditida</taxon>
        <taxon>Spirurina</taxon>
        <taxon>Oxyuridomorpha</taxon>
        <taxon>Oxyuroidea</taxon>
        <taxon>Oxyuridae</taxon>
        <taxon>Enterobius</taxon>
    </lineage>
</organism>
<evidence type="ECO:0000313" key="3">
    <source>
        <dbReference type="Proteomes" id="UP000274131"/>
    </source>
</evidence>
<dbReference type="EMBL" id="UXUI01007501">
    <property type="protein sequence ID" value="VDD87924.1"/>
    <property type="molecule type" value="Genomic_DNA"/>
</dbReference>
<dbReference type="OrthoDB" id="5857529at2759"/>
<dbReference type="AlphaFoldDB" id="A0A0N4V0C2"/>